<dbReference type="EMBL" id="BAABJW010000001">
    <property type="protein sequence ID" value="GAA4801729.1"/>
    <property type="molecule type" value="Genomic_DNA"/>
</dbReference>
<gene>
    <name evidence="1" type="ORF">GCM10023330_04600</name>
</gene>
<keyword evidence="2" id="KW-1185">Reference proteome</keyword>
<protein>
    <recommendedName>
        <fullName evidence="3">DUF262 domain-containing protein</fullName>
    </recommendedName>
</protein>
<reference evidence="2" key="1">
    <citation type="journal article" date="2019" name="Int. J. Syst. Evol. Microbiol.">
        <title>The Global Catalogue of Microorganisms (GCM) 10K type strain sequencing project: providing services to taxonomists for standard genome sequencing and annotation.</title>
        <authorList>
            <consortium name="The Broad Institute Genomics Platform"/>
            <consortium name="The Broad Institute Genome Sequencing Center for Infectious Disease"/>
            <person name="Wu L."/>
            <person name="Ma J."/>
        </authorList>
    </citation>
    <scope>NUCLEOTIDE SEQUENCE [LARGE SCALE GENOMIC DNA]</scope>
    <source>
        <strain evidence="2">JCM 18325</strain>
    </source>
</reference>
<accession>A0ABP9BX25</accession>
<name>A0ABP9BX25_9FLAO</name>
<dbReference type="RefSeq" id="WP_345275316.1">
    <property type="nucleotide sequence ID" value="NZ_BAABJW010000001.1"/>
</dbReference>
<sequence>MILPLNDPRIQNLQKGEFAIPSLNWSRDLQELDGYNFTVKSRVTSMRNNGFSSIVKKYFLEVSPTTPNEIEPVIMKTLINFDVENDNGLLDLFHLIQLWGGNSSRDRYLKYAKESQSKLFANYKELVSKSLNKDYGIEEITKACRKFCDETRGINISFITKHLRFWQKAFAFENPLPIYDEIMAKYTMDKDSTTNKWNDLKYYWDSMLSAAEQIKAENQIENFSTWELERQLFIFFQSKPEENGWNRPDGTKSKKSTHKSKIKKENIVKNQILKDAQQETTRSYIPKQTAQYLGLYINSKFKTKEGYIDDNGWFCASEFLKSLLNVYGLNWEEGNTRGGSKEKYKTKFKSKDDCIDFLGNNGFIK</sequence>
<proteinExistence type="predicted"/>
<evidence type="ECO:0008006" key="3">
    <source>
        <dbReference type="Google" id="ProtNLM"/>
    </source>
</evidence>
<comment type="caution">
    <text evidence="1">The sequence shown here is derived from an EMBL/GenBank/DDBJ whole genome shotgun (WGS) entry which is preliminary data.</text>
</comment>
<dbReference type="Proteomes" id="UP001501433">
    <property type="component" value="Unassembled WGS sequence"/>
</dbReference>
<evidence type="ECO:0000313" key="2">
    <source>
        <dbReference type="Proteomes" id="UP001501433"/>
    </source>
</evidence>
<evidence type="ECO:0000313" key="1">
    <source>
        <dbReference type="EMBL" id="GAA4801729.1"/>
    </source>
</evidence>
<organism evidence="1 2">
    <name type="scientific">Litoribaculum gwangyangense</name>
    <dbReference type="NCBI Taxonomy" id="1130722"/>
    <lineage>
        <taxon>Bacteria</taxon>
        <taxon>Pseudomonadati</taxon>
        <taxon>Bacteroidota</taxon>
        <taxon>Flavobacteriia</taxon>
        <taxon>Flavobacteriales</taxon>
        <taxon>Flavobacteriaceae</taxon>
        <taxon>Litoribaculum</taxon>
    </lineage>
</organism>